<keyword evidence="1 4" id="KW-0489">Methyltransferase</keyword>
<keyword evidence="2 4" id="KW-0808">Transferase</keyword>
<dbReference type="Proteomes" id="UP001597308">
    <property type="component" value="Unassembled WGS sequence"/>
</dbReference>
<dbReference type="InterPro" id="IPR035094">
    <property type="entry name" value="EgtD"/>
</dbReference>
<dbReference type="EC" id="2.1.1.44" evidence="4"/>
<organism evidence="4 5">
    <name type="scientific">Methylopila henanensis</name>
    <dbReference type="NCBI Taxonomy" id="873516"/>
    <lineage>
        <taxon>Bacteria</taxon>
        <taxon>Pseudomonadati</taxon>
        <taxon>Pseudomonadota</taxon>
        <taxon>Alphaproteobacteria</taxon>
        <taxon>Hyphomicrobiales</taxon>
        <taxon>Methylopilaceae</taxon>
        <taxon>Methylopila</taxon>
    </lineage>
</organism>
<evidence type="ECO:0000259" key="3">
    <source>
        <dbReference type="Pfam" id="PF10017"/>
    </source>
</evidence>
<proteinExistence type="predicted"/>
<accession>A0ABW4K915</accession>
<protein>
    <submittedName>
        <fullName evidence="4">L-histidine N(Alpha)-methyltransferase</fullName>
        <ecNumber evidence="4">2.1.1.44</ecNumber>
    </submittedName>
</protein>
<evidence type="ECO:0000256" key="1">
    <source>
        <dbReference type="ARBA" id="ARBA00022603"/>
    </source>
</evidence>
<comment type="caution">
    <text evidence="4">The sequence shown here is derived from an EMBL/GenBank/DDBJ whole genome shotgun (WGS) entry which is preliminary data.</text>
</comment>
<keyword evidence="5" id="KW-1185">Reference proteome</keyword>
<name>A0ABW4K915_9HYPH</name>
<dbReference type="GO" id="GO:0052706">
    <property type="term" value="F:L-histidine N(alpha)-methyltransferase activity"/>
    <property type="evidence" value="ECO:0007669"/>
    <property type="project" value="UniProtKB-EC"/>
</dbReference>
<dbReference type="EMBL" id="JBHUER010000010">
    <property type="protein sequence ID" value="MFD1704669.1"/>
    <property type="molecule type" value="Genomic_DNA"/>
</dbReference>
<dbReference type="PANTHER" id="PTHR43397">
    <property type="entry name" value="ERGOTHIONEINE BIOSYNTHESIS PROTEIN 1"/>
    <property type="match status" value="1"/>
</dbReference>
<dbReference type="InterPro" id="IPR051128">
    <property type="entry name" value="EgtD_Methyltrsf_superfamily"/>
</dbReference>
<dbReference type="NCBIfam" id="TIGR03438">
    <property type="entry name" value="egtD_ergothio"/>
    <property type="match status" value="1"/>
</dbReference>
<reference evidence="5" key="1">
    <citation type="journal article" date="2019" name="Int. J. Syst. Evol. Microbiol.">
        <title>The Global Catalogue of Microorganisms (GCM) 10K type strain sequencing project: providing services to taxonomists for standard genome sequencing and annotation.</title>
        <authorList>
            <consortium name="The Broad Institute Genomics Platform"/>
            <consortium name="The Broad Institute Genome Sequencing Center for Infectious Disease"/>
            <person name="Wu L."/>
            <person name="Ma J."/>
        </authorList>
    </citation>
    <scope>NUCLEOTIDE SEQUENCE [LARGE SCALE GENOMIC DNA]</scope>
    <source>
        <strain evidence="5">KCTC 23707</strain>
    </source>
</reference>
<evidence type="ECO:0000313" key="4">
    <source>
        <dbReference type="EMBL" id="MFD1704669.1"/>
    </source>
</evidence>
<evidence type="ECO:0000313" key="5">
    <source>
        <dbReference type="Proteomes" id="UP001597308"/>
    </source>
</evidence>
<feature type="domain" description="Histidine-specific methyltransferase SAM-dependent" evidence="3">
    <location>
        <begin position="15"/>
        <end position="318"/>
    </location>
</feature>
<dbReference type="PANTHER" id="PTHR43397:SF1">
    <property type="entry name" value="ERGOTHIONEINE BIOSYNTHESIS PROTEIN 1"/>
    <property type="match status" value="1"/>
</dbReference>
<gene>
    <name evidence="4" type="primary">egtD</name>
    <name evidence="4" type="ORF">ACFSCV_16805</name>
</gene>
<dbReference type="RefSeq" id="WP_378800715.1">
    <property type="nucleotide sequence ID" value="NZ_JBHUER010000010.1"/>
</dbReference>
<dbReference type="Pfam" id="PF10017">
    <property type="entry name" value="Methyltransf_33"/>
    <property type="match status" value="1"/>
</dbReference>
<dbReference type="GO" id="GO:0032259">
    <property type="term" value="P:methylation"/>
    <property type="evidence" value="ECO:0007669"/>
    <property type="project" value="UniProtKB-KW"/>
</dbReference>
<dbReference type="InterPro" id="IPR029063">
    <property type="entry name" value="SAM-dependent_MTases_sf"/>
</dbReference>
<dbReference type="InterPro" id="IPR017804">
    <property type="entry name" value="MeTrfase_EgtD-like"/>
</dbReference>
<dbReference type="InterPro" id="IPR019257">
    <property type="entry name" value="MeTrfase_dom"/>
</dbReference>
<evidence type="ECO:0000256" key="2">
    <source>
        <dbReference type="ARBA" id="ARBA00022679"/>
    </source>
</evidence>
<dbReference type="Gene3D" id="3.40.50.150">
    <property type="entry name" value="Vaccinia Virus protein VP39"/>
    <property type="match status" value="1"/>
</dbReference>
<dbReference type="PIRSF" id="PIRSF018005">
    <property type="entry name" value="UCP018005"/>
    <property type="match status" value="1"/>
</dbReference>
<sequence length="321" mass="34670">MLDRPNPAAAQRDAFRADVIEGLSRPAKSLPSRWLYDDRGSELFEAITRLPEYYPTRTETSILMEQAEAMAAFCGPRVTLIEYGAGASLKTEILIAALAEPAVYAPVDIAGDFLLAAAARVENRFPWLEIRPVVADFTADFELPRGLPSLNRRVGFFPGSTIGNLAPHEAVAFLDRMRGHVDGTDAGEAGRAIVGVDLVKDLATLLAAYDDAAGVTAAFNLNLLARVVRELGAEADLDGFAHEARWNPAESAVEMHLVAKSAQEIRLDGHVFRFRAGETIHTESSRKHTVEGFGRLAAAAGWDLGEVWTDADEAFAVAGLV</sequence>